<organism evidence="1 2">
    <name type="scientific">Oryza sativa subsp. japonica</name>
    <name type="common">Rice</name>
    <dbReference type="NCBI Taxonomy" id="39947"/>
    <lineage>
        <taxon>Eukaryota</taxon>
        <taxon>Viridiplantae</taxon>
        <taxon>Streptophyta</taxon>
        <taxon>Embryophyta</taxon>
        <taxon>Tracheophyta</taxon>
        <taxon>Spermatophyta</taxon>
        <taxon>Magnoliopsida</taxon>
        <taxon>Liliopsida</taxon>
        <taxon>Poales</taxon>
        <taxon>Poaceae</taxon>
        <taxon>BOP clade</taxon>
        <taxon>Oryzoideae</taxon>
        <taxon>Oryzeae</taxon>
        <taxon>Oryzinae</taxon>
        <taxon>Oryza</taxon>
        <taxon>Oryza sativa</taxon>
    </lineage>
</organism>
<dbReference type="InParanoid" id="A0A0P0WGH0"/>
<reference evidence="1 2" key="3">
    <citation type="journal article" date="2013" name="Rice">
        <title>Improvement of the Oryza sativa Nipponbare reference genome using next generation sequence and optical map data.</title>
        <authorList>
            <person name="Kawahara Y."/>
            <person name="de la Bastide M."/>
            <person name="Hamilton J.P."/>
            <person name="Kanamori H."/>
            <person name="McCombie W.R."/>
            <person name="Ouyang S."/>
            <person name="Schwartz D.C."/>
            <person name="Tanaka T."/>
            <person name="Wu J."/>
            <person name="Zhou S."/>
            <person name="Childs K.L."/>
            <person name="Davidson R.M."/>
            <person name="Lin H."/>
            <person name="Quesada-Ocampo L."/>
            <person name="Vaillancourt B."/>
            <person name="Sakai H."/>
            <person name="Lee S.S."/>
            <person name="Kim J."/>
            <person name="Numa H."/>
            <person name="Itoh T."/>
            <person name="Buell C.R."/>
            <person name="Matsumoto T."/>
        </authorList>
    </citation>
    <scope>NUCLEOTIDE SEQUENCE [LARGE SCALE GENOMIC DNA]</scope>
    <source>
        <strain evidence="2">cv. Nipponbare</strain>
    </source>
</reference>
<name>A0A0P0WGH0_ORYSJ</name>
<evidence type="ECO:0000313" key="1">
    <source>
        <dbReference type="EMBL" id="BAS91639.1"/>
    </source>
</evidence>
<reference evidence="1 2" key="2">
    <citation type="journal article" date="2013" name="Plant Cell Physiol.">
        <title>Rice Annotation Project Database (RAP-DB): an integrative and interactive database for rice genomics.</title>
        <authorList>
            <person name="Sakai H."/>
            <person name="Lee S.S."/>
            <person name="Tanaka T."/>
            <person name="Numa H."/>
            <person name="Kim J."/>
            <person name="Kawahara Y."/>
            <person name="Wakimoto H."/>
            <person name="Yang C.C."/>
            <person name="Iwamoto M."/>
            <person name="Abe T."/>
            <person name="Yamada Y."/>
            <person name="Muto A."/>
            <person name="Inokuchi H."/>
            <person name="Ikemura T."/>
            <person name="Matsumoto T."/>
            <person name="Sasaki T."/>
            <person name="Itoh T."/>
        </authorList>
    </citation>
    <scope>NUCLEOTIDE SEQUENCE [LARGE SCALE GENOMIC DNA]</scope>
    <source>
        <strain evidence="2">cv. Nipponbare</strain>
    </source>
</reference>
<dbReference type="Gramene" id="Os04t0677650-01">
    <property type="protein sequence ID" value="Os04t0677650-01"/>
    <property type="gene ID" value="Os04g0677650"/>
</dbReference>
<dbReference type="Proteomes" id="UP000059680">
    <property type="component" value="Chromosome 4"/>
</dbReference>
<feature type="non-terminal residue" evidence="1">
    <location>
        <position position="1"/>
    </location>
</feature>
<evidence type="ECO:0000313" key="2">
    <source>
        <dbReference type="Proteomes" id="UP000059680"/>
    </source>
</evidence>
<proteinExistence type="predicted"/>
<gene>
    <name evidence="1" type="ordered locus">Os04g0677650</name>
    <name evidence="1" type="ORF">OSNPB_040677650</name>
</gene>
<protein>
    <submittedName>
        <fullName evidence="1">Os04g0677650 protein</fullName>
    </submittedName>
</protein>
<dbReference type="PaxDb" id="39947-A0A0P0WGH0"/>
<accession>A0A0P0WGH0</accession>
<sequence>VIHTQLNGKCIPADGTNVGHQLPWRAVRSCPVTELQGTAAVDNILLPLFVPLVHTLTNSARDPCLLSLLKGSCHER</sequence>
<keyword evidence="2" id="KW-1185">Reference proteome</keyword>
<dbReference type="EMBL" id="AP014960">
    <property type="protein sequence ID" value="BAS91639.1"/>
    <property type="molecule type" value="Genomic_DNA"/>
</dbReference>
<dbReference type="AlphaFoldDB" id="A0A0P0WGH0"/>
<reference evidence="2" key="1">
    <citation type="journal article" date="2005" name="Nature">
        <title>The map-based sequence of the rice genome.</title>
        <authorList>
            <consortium name="International rice genome sequencing project (IRGSP)"/>
            <person name="Matsumoto T."/>
            <person name="Wu J."/>
            <person name="Kanamori H."/>
            <person name="Katayose Y."/>
            <person name="Fujisawa M."/>
            <person name="Namiki N."/>
            <person name="Mizuno H."/>
            <person name="Yamamoto K."/>
            <person name="Antonio B.A."/>
            <person name="Baba T."/>
            <person name="Sakata K."/>
            <person name="Nagamura Y."/>
            <person name="Aoki H."/>
            <person name="Arikawa K."/>
            <person name="Arita K."/>
            <person name="Bito T."/>
            <person name="Chiden Y."/>
            <person name="Fujitsuka N."/>
            <person name="Fukunaka R."/>
            <person name="Hamada M."/>
            <person name="Harada C."/>
            <person name="Hayashi A."/>
            <person name="Hijishita S."/>
            <person name="Honda M."/>
            <person name="Hosokawa S."/>
            <person name="Ichikawa Y."/>
            <person name="Idonuma A."/>
            <person name="Iijima M."/>
            <person name="Ikeda M."/>
            <person name="Ikeno M."/>
            <person name="Ito K."/>
            <person name="Ito S."/>
            <person name="Ito T."/>
            <person name="Ito Y."/>
            <person name="Ito Y."/>
            <person name="Iwabuchi A."/>
            <person name="Kamiya K."/>
            <person name="Karasawa W."/>
            <person name="Kurita K."/>
            <person name="Katagiri S."/>
            <person name="Kikuta A."/>
            <person name="Kobayashi H."/>
            <person name="Kobayashi N."/>
            <person name="Machita K."/>
            <person name="Maehara T."/>
            <person name="Masukawa M."/>
            <person name="Mizubayashi T."/>
            <person name="Mukai Y."/>
            <person name="Nagasaki H."/>
            <person name="Nagata Y."/>
            <person name="Naito S."/>
            <person name="Nakashima M."/>
            <person name="Nakama Y."/>
            <person name="Nakamichi Y."/>
            <person name="Nakamura M."/>
            <person name="Meguro A."/>
            <person name="Negishi M."/>
            <person name="Ohta I."/>
            <person name="Ohta T."/>
            <person name="Okamoto M."/>
            <person name="Ono N."/>
            <person name="Saji S."/>
            <person name="Sakaguchi M."/>
            <person name="Sakai K."/>
            <person name="Shibata M."/>
            <person name="Shimokawa T."/>
            <person name="Song J."/>
            <person name="Takazaki Y."/>
            <person name="Terasawa K."/>
            <person name="Tsugane M."/>
            <person name="Tsuji K."/>
            <person name="Ueda S."/>
            <person name="Waki K."/>
            <person name="Yamagata H."/>
            <person name="Yamamoto M."/>
            <person name="Yamamoto S."/>
            <person name="Yamane H."/>
            <person name="Yoshiki S."/>
            <person name="Yoshihara R."/>
            <person name="Yukawa K."/>
            <person name="Zhong H."/>
            <person name="Yano M."/>
            <person name="Yuan Q."/>
            <person name="Ouyang S."/>
            <person name="Liu J."/>
            <person name="Jones K.M."/>
            <person name="Gansberger K."/>
            <person name="Moffat K."/>
            <person name="Hill J."/>
            <person name="Bera J."/>
            <person name="Fadrosh D."/>
            <person name="Jin S."/>
            <person name="Johri S."/>
            <person name="Kim M."/>
            <person name="Overton L."/>
            <person name="Reardon M."/>
            <person name="Tsitrin T."/>
            <person name="Vuong H."/>
            <person name="Weaver B."/>
            <person name="Ciecko A."/>
            <person name="Tallon L."/>
            <person name="Jackson J."/>
            <person name="Pai G."/>
            <person name="Aken S.V."/>
            <person name="Utterback T."/>
            <person name="Reidmuller S."/>
            <person name="Feldblyum T."/>
            <person name="Hsiao J."/>
            <person name="Zismann V."/>
            <person name="Iobst S."/>
            <person name="de Vazeille A.R."/>
            <person name="Buell C.R."/>
            <person name="Ying K."/>
            <person name="Li Y."/>
            <person name="Lu T."/>
            <person name="Huang Y."/>
            <person name="Zhao Q."/>
            <person name="Feng Q."/>
            <person name="Zhang L."/>
            <person name="Zhu J."/>
            <person name="Weng Q."/>
            <person name="Mu J."/>
            <person name="Lu Y."/>
            <person name="Fan D."/>
            <person name="Liu Y."/>
            <person name="Guan J."/>
            <person name="Zhang Y."/>
            <person name="Yu S."/>
            <person name="Liu X."/>
            <person name="Zhang Y."/>
            <person name="Hong G."/>
            <person name="Han B."/>
            <person name="Choisne N."/>
            <person name="Demange N."/>
            <person name="Orjeda G."/>
            <person name="Samain S."/>
            <person name="Cattolico L."/>
            <person name="Pelletier E."/>
            <person name="Couloux A."/>
            <person name="Segurens B."/>
            <person name="Wincker P."/>
            <person name="D'Hont A."/>
            <person name="Scarpelli C."/>
            <person name="Weissenbach J."/>
            <person name="Salanoubat M."/>
            <person name="Quetier F."/>
            <person name="Yu Y."/>
            <person name="Kim H.R."/>
            <person name="Rambo T."/>
            <person name="Currie J."/>
            <person name="Collura K."/>
            <person name="Luo M."/>
            <person name="Yang T."/>
            <person name="Ammiraju J.S.S."/>
            <person name="Engler F."/>
            <person name="Soderlund C."/>
            <person name="Wing R.A."/>
            <person name="Palmer L.E."/>
            <person name="de la Bastide M."/>
            <person name="Spiegel L."/>
            <person name="Nascimento L."/>
            <person name="Zutavern T."/>
            <person name="O'Shaughnessy A."/>
            <person name="Dike S."/>
            <person name="Dedhia N."/>
            <person name="Preston R."/>
            <person name="Balija V."/>
            <person name="McCombie W.R."/>
            <person name="Chow T."/>
            <person name="Chen H."/>
            <person name="Chung M."/>
            <person name="Chen C."/>
            <person name="Shaw J."/>
            <person name="Wu H."/>
            <person name="Hsiao K."/>
            <person name="Chao Y."/>
            <person name="Chu M."/>
            <person name="Cheng C."/>
            <person name="Hour A."/>
            <person name="Lee P."/>
            <person name="Lin S."/>
            <person name="Lin Y."/>
            <person name="Liou J."/>
            <person name="Liu S."/>
            <person name="Hsing Y."/>
            <person name="Raghuvanshi S."/>
            <person name="Mohanty A."/>
            <person name="Bharti A.K."/>
            <person name="Gaur A."/>
            <person name="Gupta V."/>
            <person name="Kumar D."/>
            <person name="Ravi V."/>
            <person name="Vij S."/>
            <person name="Kapur A."/>
            <person name="Khurana P."/>
            <person name="Khurana P."/>
            <person name="Khurana J.P."/>
            <person name="Tyagi A.K."/>
            <person name="Gaikwad K."/>
            <person name="Singh A."/>
            <person name="Dalal V."/>
            <person name="Srivastava S."/>
            <person name="Dixit A."/>
            <person name="Pal A.K."/>
            <person name="Ghazi I.A."/>
            <person name="Yadav M."/>
            <person name="Pandit A."/>
            <person name="Bhargava A."/>
            <person name="Sureshbabu K."/>
            <person name="Batra K."/>
            <person name="Sharma T.R."/>
            <person name="Mohapatra T."/>
            <person name="Singh N.K."/>
            <person name="Messing J."/>
            <person name="Nelson A.B."/>
            <person name="Fuks G."/>
            <person name="Kavchok S."/>
            <person name="Keizer G."/>
            <person name="Linton E."/>
            <person name="Llaca V."/>
            <person name="Song R."/>
            <person name="Tanyolac B."/>
            <person name="Young S."/>
            <person name="Ho-Il K."/>
            <person name="Hahn J.H."/>
            <person name="Sangsakoo G."/>
            <person name="Vanavichit A."/>
            <person name="de Mattos Luiz.A.T."/>
            <person name="Zimmer P.D."/>
            <person name="Malone G."/>
            <person name="Dellagostin O."/>
            <person name="de Oliveira A.C."/>
            <person name="Bevan M."/>
            <person name="Bancroft I."/>
            <person name="Minx P."/>
            <person name="Cordum H."/>
            <person name="Wilson R."/>
            <person name="Cheng Z."/>
            <person name="Jin W."/>
            <person name="Jiang J."/>
            <person name="Leong S.A."/>
            <person name="Iwama H."/>
            <person name="Gojobori T."/>
            <person name="Itoh T."/>
            <person name="Niimura Y."/>
            <person name="Fujii Y."/>
            <person name="Habara T."/>
            <person name="Sakai H."/>
            <person name="Sato Y."/>
            <person name="Wilson G."/>
            <person name="Kumar K."/>
            <person name="McCouch S."/>
            <person name="Juretic N."/>
            <person name="Hoen D."/>
            <person name="Wright S."/>
            <person name="Bruskiewich R."/>
            <person name="Bureau T."/>
            <person name="Miyao A."/>
            <person name="Hirochika H."/>
            <person name="Nishikawa T."/>
            <person name="Kadowaki K."/>
            <person name="Sugiura M."/>
            <person name="Burr B."/>
            <person name="Sasaki T."/>
        </authorList>
    </citation>
    <scope>NUCLEOTIDE SEQUENCE [LARGE SCALE GENOMIC DNA]</scope>
    <source>
        <strain evidence="2">cv. Nipponbare</strain>
    </source>
</reference>